<dbReference type="HOGENOM" id="CLU_006842_0_3_1"/>
<sequence>MEACCTEDNIDWNSEVTTDLKTKTHCGISNTQGIYMTIVGNDEGETQFGEFPWMVSIMDSGNRFQAAGALIAPRVVVSIATSLAKRVKYMVRAGHWDMATDSDILPYQERSANVVLHEGYSRDSYKNDIALLFLNARFYRTMHIGLICRPPHASVTLDDYKSCLVVGWSPYPSRANNRQIMKSISSNLTKCGEGTQDTLLCAISKHKKFPQYLPGSAIFCRNHKEINNVYYQIGSLSHDRDTNQMMFTNTIKQMDWIKKQMKNSKNFK</sequence>
<dbReference type="EMBL" id="CH916368">
    <property type="protein sequence ID" value="EDW03652.1"/>
    <property type="molecule type" value="Genomic_DNA"/>
</dbReference>
<organism evidence="5">
    <name type="scientific">Drosophila grimshawi</name>
    <name type="common">Hawaiian fruit fly</name>
    <name type="synonym">Idiomyia grimshawi</name>
    <dbReference type="NCBI Taxonomy" id="7222"/>
    <lineage>
        <taxon>Eukaryota</taxon>
        <taxon>Metazoa</taxon>
        <taxon>Ecdysozoa</taxon>
        <taxon>Arthropoda</taxon>
        <taxon>Hexapoda</taxon>
        <taxon>Insecta</taxon>
        <taxon>Pterygota</taxon>
        <taxon>Neoptera</taxon>
        <taxon>Endopterygota</taxon>
        <taxon>Diptera</taxon>
        <taxon>Brachycera</taxon>
        <taxon>Muscomorpha</taxon>
        <taxon>Ephydroidea</taxon>
        <taxon>Drosophilidae</taxon>
        <taxon>Drosophila</taxon>
        <taxon>Hawaiian Drosophila</taxon>
    </lineage>
</organism>
<proteinExistence type="inferred from homology"/>
<dbReference type="PROSITE" id="PS50240">
    <property type="entry name" value="TRYPSIN_DOM"/>
    <property type="match status" value="1"/>
</dbReference>
<dbReference type="InParanoid" id="B4JED2"/>
<gene>
    <name evidence="4" type="primary">Dgri\GH10385</name>
    <name evidence="4" type="ORF">Dgri_GH10385</name>
</gene>
<dbReference type="Pfam" id="PF00089">
    <property type="entry name" value="Trypsin"/>
    <property type="match status" value="1"/>
</dbReference>
<accession>B4JED2</accession>
<dbReference type="PANTHER" id="PTHR24256">
    <property type="entry name" value="TRYPTASE-RELATED"/>
    <property type="match status" value="1"/>
</dbReference>
<feature type="domain" description="Peptidase S1" evidence="3">
    <location>
        <begin position="38"/>
        <end position="262"/>
    </location>
</feature>
<dbReference type="InterPro" id="IPR009003">
    <property type="entry name" value="Peptidase_S1_PA"/>
</dbReference>
<dbReference type="eggNOG" id="KOG3627">
    <property type="taxonomic scope" value="Eukaryota"/>
</dbReference>
<dbReference type="InterPro" id="IPR051487">
    <property type="entry name" value="Ser/Thr_Proteases_Immune/Dev"/>
</dbReference>
<dbReference type="SMART" id="SM00020">
    <property type="entry name" value="Tryp_SPc"/>
    <property type="match status" value="1"/>
</dbReference>
<keyword evidence="5" id="KW-1185">Reference proteome</keyword>
<dbReference type="SMR" id="B4JED2"/>
<protein>
    <submittedName>
        <fullName evidence="4">GH10385</fullName>
    </submittedName>
</protein>
<dbReference type="OrthoDB" id="7468414at2759"/>
<dbReference type="Proteomes" id="UP000001070">
    <property type="component" value="Unassembled WGS sequence"/>
</dbReference>
<dbReference type="InterPro" id="IPR043504">
    <property type="entry name" value="Peptidase_S1_PA_chymotrypsin"/>
</dbReference>
<evidence type="ECO:0000256" key="1">
    <source>
        <dbReference type="ARBA" id="ARBA00023157"/>
    </source>
</evidence>
<dbReference type="GO" id="GO:0006508">
    <property type="term" value="P:proteolysis"/>
    <property type="evidence" value="ECO:0007669"/>
    <property type="project" value="InterPro"/>
</dbReference>
<dbReference type="InterPro" id="IPR001254">
    <property type="entry name" value="Trypsin_dom"/>
</dbReference>
<dbReference type="Gene3D" id="2.40.10.10">
    <property type="entry name" value="Trypsin-like serine proteases"/>
    <property type="match status" value="1"/>
</dbReference>
<reference evidence="4 5" key="1">
    <citation type="journal article" date="2007" name="Nature">
        <title>Evolution of genes and genomes on the Drosophila phylogeny.</title>
        <authorList>
            <consortium name="Drosophila 12 Genomes Consortium"/>
            <person name="Clark A.G."/>
            <person name="Eisen M.B."/>
            <person name="Smith D.R."/>
            <person name="Bergman C.M."/>
            <person name="Oliver B."/>
            <person name="Markow T.A."/>
            <person name="Kaufman T.C."/>
            <person name="Kellis M."/>
            <person name="Gelbart W."/>
            <person name="Iyer V.N."/>
            <person name="Pollard D.A."/>
            <person name="Sackton T.B."/>
            <person name="Larracuente A.M."/>
            <person name="Singh N.D."/>
            <person name="Abad J.P."/>
            <person name="Abt D.N."/>
            <person name="Adryan B."/>
            <person name="Aguade M."/>
            <person name="Akashi H."/>
            <person name="Anderson W.W."/>
            <person name="Aquadro C.F."/>
            <person name="Ardell D.H."/>
            <person name="Arguello R."/>
            <person name="Artieri C.G."/>
            <person name="Barbash D.A."/>
            <person name="Barker D."/>
            <person name="Barsanti P."/>
            <person name="Batterham P."/>
            <person name="Batzoglou S."/>
            <person name="Begun D."/>
            <person name="Bhutkar A."/>
            <person name="Blanco E."/>
            <person name="Bosak S.A."/>
            <person name="Bradley R.K."/>
            <person name="Brand A.D."/>
            <person name="Brent M.R."/>
            <person name="Brooks A.N."/>
            <person name="Brown R.H."/>
            <person name="Butlin R.K."/>
            <person name="Caggese C."/>
            <person name="Calvi B.R."/>
            <person name="Bernardo de Carvalho A."/>
            <person name="Caspi A."/>
            <person name="Castrezana S."/>
            <person name="Celniker S.E."/>
            <person name="Chang J.L."/>
            <person name="Chapple C."/>
            <person name="Chatterji S."/>
            <person name="Chinwalla A."/>
            <person name="Civetta A."/>
            <person name="Clifton S.W."/>
            <person name="Comeron J.M."/>
            <person name="Costello J.C."/>
            <person name="Coyne J.A."/>
            <person name="Daub J."/>
            <person name="David R.G."/>
            <person name="Delcher A.L."/>
            <person name="Delehaunty K."/>
            <person name="Do C.B."/>
            <person name="Ebling H."/>
            <person name="Edwards K."/>
            <person name="Eickbush T."/>
            <person name="Evans J.D."/>
            <person name="Filipski A."/>
            <person name="Findeiss S."/>
            <person name="Freyhult E."/>
            <person name="Fulton L."/>
            <person name="Fulton R."/>
            <person name="Garcia A.C."/>
            <person name="Gardiner A."/>
            <person name="Garfield D.A."/>
            <person name="Garvin B.E."/>
            <person name="Gibson G."/>
            <person name="Gilbert D."/>
            <person name="Gnerre S."/>
            <person name="Godfrey J."/>
            <person name="Good R."/>
            <person name="Gotea V."/>
            <person name="Gravely B."/>
            <person name="Greenberg A.J."/>
            <person name="Griffiths-Jones S."/>
            <person name="Gross S."/>
            <person name="Guigo R."/>
            <person name="Gustafson E.A."/>
            <person name="Haerty W."/>
            <person name="Hahn M.W."/>
            <person name="Halligan D.L."/>
            <person name="Halpern A.L."/>
            <person name="Halter G.M."/>
            <person name="Han M.V."/>
            <person name="Heger A."/>
            <person name="Hillier L."/>
            <person name="Hinrichs A.S."/>
            <person name="Holmes I."/>
            <person name="Hoskins R.A."/>
            <person name="Hubisz M.J."/>
            <person name="Hultmark D."/>
            <person name="Huntley M.A."/>
            <person name="Jaffe D.B."/>
            <person name="Jagadeeshan S."/>
            <person name="Jeck W.R."/>
            <person name="Johnson J."/>
            <person name="Jones C.D."/>
            <person name="Jordan W.C."/>
            <person name="Karpen G.H."/>
            <person name="Kataoka E."/>
            <person name="Keightley P.D."/>
            <person name="Kheradpour P."/>
            <person name="Kirkness E.F."/>
            <person name="Koerich L.B."/>
            <person name="Kristiansen K."/>
            <person name="Kudrna D."/>
            <person name="Kulathinal R.J."/>
            <person name="Kumar S."/>
            <person name="Kwok R."/>
            <person name="Lander E."/>
            <person name="Langley C.H."/>
            <person name="Lapoint R."/>
            <person name="Lazzaro B.P."/>
            <person name="Lee S.J."/>
            <person name="Levesque L."/>
            <person name="Li R."/>
            <person name="Lin C.F."/>
            <person name="Lin M.F."/>
            <person name="Lindblad-Toh K."/>
            <person name="Llopart A."/>
            <person name="Long M."/>
            <person name="Low L."/>
            <person name="Lozovsky E."/>
            <person name="Lu J."/>
            <person name="Luo M."/>
            <person name="Machado C.A."/>
            <person name="Makalowski W."/>
            <person name="Marzo M."/>
            <person name="Matsuda M."/>
            <person name="Matzkin L."/>
            <person name="McAllister B."/>
            <person name="McBride C.S."/>
            <person name="McKernan B."/>
            <person name="McKernan K."/>
            <person name="Mendez-Lago M."/>
            <person name="Minx P."/>
            <person name="Mollenhauer M.U."/>
            <person name="Montooth K."/>
            <person name="Mount S.M."/>
            <person name="Mu X."/>
            <person name="Myers E."/>
            <person name="Negre B."/>
            <person name="Newfeld S."/>
            <person name="Nielsen R."/>
            <person name="Noor M.A."/>
            <person name="O'Grady P."/>
            <person name="Pachter L."/>
            <person name="Papaceit M."/>
            <person name="Parisi M.J."/>
            <person name="Parisi M."/>
            <person name="Parts L."/>
            <person name="Pedersen J.S."/>
            <person name="Pesole G."/>
            <person name="Phillippy A.M."/>
            <person name="Ponting C.P."/>
            <person name="Pop M."/>
            <person name="Porcelli D."/>
            <person name="Powell J.R."/>
            <person name="Prohaska S."/>
            <person name="Pruitt K."/>
            <person name="Puig M."/>
            <person name="Quesneville H."/>
            <person name="Ram K.R."/>
            <person name="Rand D."/>
            <person name="Rasmussen M.D."/>
            <person name="Reed L.K."/>
            <person name="Reenan R."/>
            <person name="Reily A."/>
            <person name="Remington K.A."/>
            <person name="Rieger T.T."/>
            <person name="Ritchie M.G."/>
            <person name="Robin C."/>
            <person name="Rogers Y.H."/>
            <person name="Rohde C."/>
            <person name="Rozas J."/>
            <person name="Rubenfield M.J."/>
            <person name="Ruiz A."/>
            <person name="Russo S."/>
            <person name="Salzberg S.L."/>
            <person name="Sanchez-Gracia A."/>
            <person name="Saranga D.J."/>
            <person name="Sato H."/>
            <person name="Schaeffer S.W."/>
            <person name="Schatz M.C."/>
            <person name="Schlenke T."/>
            <person name="Schwartz R."/>
            <person name="Segarra C."/>
            <person name="Singh R.S."/>
            <person name="Sirot L."/>
            <person name="Sirota M."/>
            <person name="Sisneros N.B."/>
            <person name="Smith C.D."/>
            <person name="Smith T.F."/>
            <person name="Spieth J."/>
            <person name="Stage D.E."/>
            <person name="Stark A."/>
            <person name="Stephan W."/>
            <person name="Strausberg R.L."/>
            <person name="Strempel S."/>
            <person name="Sturgill D."/>
            <person name="Sutton G."/>
            <person name="Sutton G.G."/>
            <person name="Tao W."/>
            <person name="Teichmann S."/>
            <person name="Tobari Y.N."/>
            <person name="Tomimura Y."/>
            <person name="Tsolas J.M."/>
            <person name="Valente V.L."/>
            <person name="Venter E."/>
            <person name="Venter J.C."/>
            <person name="Vicario S."/>
            <person name="Vieira F.G."/>
            <person name="Vilella A.J."/>
            <person name="Villasante A."/>
            <person name="Walenz B."/>
            <person name="Wang J."/>
            <person name="Wasserman M."/>
            <person name="Watts T."/>
            <person name="Wilson D."/>
            <person name="Wilson R.K."/>
            <person name="Wing R.A."/>
            <person name="Wolfner M.F."/>
            <person name="Wong A."/>
            <person name="Wong G.K."/>
            <person name="Wu C.I."/>
            <person name="Wu G."/>
            <person name="Yamamoto D."/>
            <person name="Yang H.P."/>
            <person name="Yang S.P."/>
            <person name="Yorke J.A."/>
            <person name="Yoshida K."/>
            <person name="Zdobnov E."/>
            <person name="Zhang P."/>
            <person name="Zhang Y."/>
            <person name="Zimin A.V."/>
            <person name="Baldwin J."/>
            <person name="Abdouelleil A."/>
            <person name="Abdulkadir J."/>
            <person name="Abebe A."/>
            <person name="Abera B."/>
            <person name="Abreu J."/>
            <person name="Acer S.C."/>
            <person name="Aftuck L."/>
            <person name="Alexander A."/>
            <person name="An P."/>
            <person name="Anderson E."/>
            <person name="Anderson S."/>
            <person name="Arachi H."/>
            <person name="Azer M."/>
            <person name="Bachantsang P."/>
            <person name="Barry A."/>
            <person name="Bayul T."/>
            <person name="Berlin A."/>
            <person name="Bessette D."/>
            <person name="Bloom T."/>
            <person name="Blye J."/>
            <person name="Boguslavskiy L."/>
            <person name="Bonnet C."/>
            <person name="Boukhgalter B."/>
            <person name="Bourzgui I."/>
            <person name="Brown A."/>
            <person name="Cahill P."/>
            <person name="Channer S."/>
            <person name="Cheshatsang Y."/>
            <person name="Chuda L."/>
            <person name="Citroen M."/>
            <person name="Collymore A."/>
            <person name="Cooke P."/>
            <person name="Costello M."/>
            <person name="D'Aco K."/>
            <person name="Daza R."/>
            <person name="De Haan G."/>
            <person name="DeGray S."/>
            <person name="DeMaso C."/>
            <person name="Dhargay N."/>
            <person name="Dooley K."/>
            <person name="Dooley E."/>
            <person name="Doricent M."/>
            <person name="Dorje P."/>
            <person name="Dorjee K."/>
            <person name="Dupes A."/>
            <person name="Elong R."/>
            <person name="Falk J."/>
            <person name="Farina A."/>
            <person name="Faro S."/>
            <person name="Ferguson D."/>
            <person name="Fisher S."/>
            <person name="Foley C.D."/>
            <person name="Franke A."/>
            <person name="Friedrich D."/>
            <person name="Gadbois L."/>
            <person name="Gearin G."/>
            <person name="Gearin C.R."/>
            <person name="Giannoukos G."/>
            <person name="Goode T."/>
            <person name="Graham J."/>
            <person name="Grandbois E."/>
            <person name="Grewal S."/>
            <person name="Gyaltsen K."/>
            <person name="Hafez N."/>
            <person name="Hagos B."/>
            <person name="Hall J."/>
            <person name="Henson C."/>
            <person name="Hollinger A."/>
            <person name="Honan T."/>
            <person name="Huard M.D."/>
            <person name="Hughes L."/>
            <person name="Hurhula B."/>
            <person name="Husby M.E."/>
            <person name="Kamat A."/>
            <person name="Kanga B."/>
            <person name="Kashin S."/>
            <person name="Khazanovich D."/>
            <person name="Kisner P."/>
            <person name="Lance K."/>
            <person name="Lara M."/>
            <person name="Lee W."/>
            <person name="Lennon N."/>
            <person name="Letendre F."/>
            <person name="LeVine R."/>
            <person name="Lipovsky A."/>
            <person name="Liu X."/>
            <person name="Liu J."/>
            <person name="Liu S."/>
            <person name="Lokyitsang T."/>
            <person name="Lokyitsang Y."/>
            <person name="Lubonja R."/>
            <person name="Lui A."/>
            <person name="MacDonald P."/>
            <person name="Magnisalis V."/>
            <person name="Maru K."/>
            <person name="Matthews C."/>
            <person name="McCusker W."/>
            <person name="McDonough S."/>
            <person name="Mehta T."/>
            <person name="Meldrim J."/>
            <person name="Meneus L."/>
            <person name="Mihai O."/>
            <person name="Mihalev A."/>
            <person name="Mihova T."/>
            <person name="Mittelman R."/>
            <person name="Mlenga V."/>
            <person name="Montmayeur A."/>
            <person name="Mulrain L."/>
            <person name="Navidi A."/>
            <person name="Naylor J."/>
            <person name="Negash T."/>
            <person name="Nguyen T."/>
            <person name="Nguyen N."/>
            <person name="Nicol R."/>
            <person name="Norbu C."/>
            <person name="Norbu N."/>
            <person name="Novod N."/>
            <person name="O'Neill B."/>
            <person name="Osman S."/>
            <person name="Markiewicz E."/>
            <person name="Oyono O.L."/>
            <person name="Patti C."/>
            <person name="Phunkhang P."/>
            <person name="Pierre F."/>
            <person name="Priest M."/>
            <person name="Raghuraman S."/>
            <person name="Rege F."/>
            <person name="Reyes R."/>
            <person name="Rise C."/>
            <person name="Rogov P."/>
            <person name="Ross K."/>
            <person name="Ryan E."/>
            <person name="Settipalli S."/>
            <person name="Shea T."/>
            <person name="Sherpa N."/>
            <person name="Shi L."/>
            <person name="Shih D."/>
            <person name="Sparrow T."/>
            <person name="Spaulding J."/>
            <person name="Stalker J."/>
            <person name="Stange-Thomann N."/>
            <person name="Stavropoulos S."/>
            <person name="Stone C."/>
            <person name="Strader C."/>
            <person name="Tesfaye S."/>
            <person name="Thomson T."/>
            <person name="Thoulutsang Y."/>
            <person name="Thoulutsang D."/>
            <person name="Topham K."/>
            <person name="Topping I."/>
            <person name="Tsamla T."/>
            <person name="Vassiliev H."/>
            <person name="Vo A."/>
            <person name="Wangchuk T."/>
            <person name="Wangdi T."/>
            <person name="Weiand M."/>
            <person name="Wilkinson J."/>
            <person name="Wilson A."/>
            <person name="Yadav S."/>
            <person name="Young G."/>
            <person name="Yu Q."/>
            <person name="Zembek L."/>
            <person name="Zhong D."/>
            <person name="Zimmer A."/>
            <person name="Zwirko Z."/>
            <person name="Jaffe D.B."/>
            <person name="Alvarez P."/>
            <person name="Brockman W."/>
            <person name="Butler J."/>
            <person name="Chin C."/>
            <person name="Gnerre S."/>
            <person name="Grabherr M."/>
            <person name="Kleber M."/>
            <person name="Mauceli E."/>
            <person name="MacCallum I."/>
        </authorList>
    </citation>
    <scope>NUCLEOTIDE SEQUENCE [LARGE SCALE GENOMIC DNA]</scope>
    <source>
        <strain evidence="5">Tucson 15287-2541.00</strain>
    </source>
</reference>
<dbReference type="SUPFAM" id="SSF50494">
    <property type="entry name" value="Trypsin-like serine proteases"/>
    <property type="match status" value="1"/>
</dbReference>
<dbReference type="GO" id="GO:0004252">
    <property type="term" value="F:serine-type endopeptidase activity"/>
    <property type="evidence" value="ECO:0007669"/>
    <property type="project" value="InterPro"/>
</dbReference>
<dbReference type="PhylomeDB" id="B4JED2"/>
<evidence type="ECO:0000313" key="4">
    <source>
        <dbReference type="EMBL" id="EDW03652.1"/>
    </source>
</evidence>
<dbReference type="AlphaFoldDB" id="B4JED2"/>
<evidence type="ECO:0000313" key="5">
    <source>
        <dbReference type="Proteomes" id="UP000001070"/>
    </source>
</evidence>
<evidence type="ECO:0000259" key="3">
    <source>
        <dbReference type="PROSITE" id="PS50240"/>
    </source>
</evidence>
<name>B4JED2_DROGR</name>
<comment type="similarity">
    <text evidence="2">Belongs to the peptidase S1 family. CLIP subfamily.</text>
</comment>
<dbReference type="OMA" id="GPRTHIM"/>
<evidence type="ECO:0000256" key="2">
    <source>
        <dbReference type="ARBA" id="ARBA00024195"/>
    </source>
</evidence>
<dbReference type="KEGG" id="dgr:6561357"/>
<keyword evidence="1" id="KW-1015">Disulfide bond</keyword>